<feature type="region of interest" description="Disordered" evidence="2">
    <location>
        <begin position="1"/>
        <end position="96"/>
    </location>
</feature>
<dbReference type="PANTHER" id="PTHR33392:SF6">
    <property type="entry name" value="POLYISOPRENYL-TEICHOIC ACID--PEPTIDOGLYCAN TEICHOIC ACID TRANSFERASE TAGU"/>
    <property type="match status" value="1"/>
</dbReference>
<dbReference type="InterPro" id="IPR004474">
    <property type="entry name" value="LytR_CpsA_psr"/>
</dbReference>
<keyword evidence="3" id="KW-0812">Transmembrane</keyword>
<feature type="domain" description="Cell envelope-related transcriptional attenuator" evidence="4">
    <location>
        <begin position="176"/>
        <end position="319"/>
    </location>
</feature>
<evidence type="ECO:0000313" key="5">
    <source>
        <dbReference type="EMBL" id="SES17096.1"/>
    </source>
</evidence>
<sequence length="415" mass="44111">MSSGMGPGQQPRPRYNPTRKMEQPGSDNRPPPYRPEPVPKYQPTSYQPQPNQNRSQPPPRQQPRAYQPEQPRTPSGPPGPPARPGSPGFAGGVPPRRRRRKGRIALIALAVVVALFAGVWVYLETSINRVAALTDYEGRPAAGSGTNWLIVGSDSREELSAEDEARLATGDAKGKRTDTIMLMHLPDNGTKPTLVSLLRDSLVDIPGKGQNKLNAAFAFGGAPLLAKTVELETGLRLDHYIEIGFGGFANVVDAVGGVEMCLDAPMEDPLAGINLPAGCQELDGANALGYVRTRKGPRADLDRVIRQRAFIGALTDKATSFGTLINPFRVIPLLASAPDAITLDEGDHLHNLPGLALAMGAGDGLLTTTVPFSGSKSVKGVGSAIVWDEAKSKKLFGALRTDAEVPADVIVAPPK</sequence>
<protein>
    <submittedName>
        <fullName evidence="5">Transcriptional attenuator, LytR family</fullName>
    </submittedName>
</protein>
<evidence type="ECO:0000259" key="4">
    <source>
        <dbReference type="Pfam" id="PF03816"/>
    </source>
</evidence>
<gene>
    <name evidence="5" type="ORF">SAMN04487818_10883</name>
</gene>
<feature type="compositionally biased region" description="Pro residues" evidence="2">
    <location>
        <begin position="74"/>
        <end position="84"/>
    </location>
</feature>
<organism evidence="5 6">
    <name type="scientific">Actinokineospora terrae</name>
    <dbReference type="NCBI Taxonomy" id="155974"/>
    <lineage>
        <taxon>Bacteria</taxon>
        <taxon>Bacillati</taxon>
        <taxon>Actinomycetota</taxon>
        <taxon>Actinomycetes</taxon>
        <taxon>Pseudonocardiales</taxon>
        <taxon>Pseudonocardiaceae</taxon>
        <taxon>Actinokineospora</taxon>
    </lineage>
</organism>
<dbReference type="RefSeq" id="WP_092780217.1">
    <property type="nucleotide sequence ID" value="NZ_FOGI01000008.1"/>
</dbReference>
<keyword evidence="3" id="KW-1133">Transmembrane helix</keyword>
<comment type="similarity">
    <text evidence="1">Belongs to the LytR/CpsA/Psr (LCP) family.</text>
</comment>
<dbReference type="Proteomes" id="UP000199051">
    <property type="component" value="Unassembled WGS sequence"/>
</dbReference>
<evidence type="ECO:0000313" key="6">
    <source>
        <dbReference type="Proteomes" id="UP000199051"/>
    </source>
</evidence>
<dbReference type="AlphaFoldDB" id="A0A1H9V5S0"/>
<dbReference type="EMBL" id="FOGI01000008">
    <property type="protein sequence ID" value="SES17096.1"/>
    <property type="molecule type" value="Genomic_DNA"/>
</dbReference>
<dbReference type="PANTHER" id="PTHR33392">
    <property type="entry name" value="POLYISOPRENYL-TEICHOIC ACID--PEPTIDOGLYCAN TEICHOIC ACID TRANSFERASE TAGU"/>
    <property type="match status" value="1"/>
</dbReference>
<keyword evidence="6" id="KW-1185">Reference proteome</keyword>
<dbReference type="STRING" id="155974.SAMN04487818_10883"/>
<evidence type="ECO:0000256" key="3">
    <source>
        <dbReference type="SAM" id="Phobius"/>
    </source>
</evidence>
<accession>A0A1H9V5S0</accession>
<feature type="transmembrane region" description="Helical" evidence="3">
    <location>
        <begin position="104"/>
        <end position="123"/>
    </location>
</feature>
<evidence type="ECO:0000256" key="1">
    <source>
        <dbReference type="ARBA" id="ARBA00006068"/>
    </source>
</evidence>
<reference evidence="6" key="1">
    <citation type="submission" date="2016-10" db="EMBL/GenBank/DDBJ databases">
        <authorList>
            <person name="Varghese N."/>
            <person name="Submissions S."/>
        </authorList>
    </citation>
    <scope>NUCLEOTIDE SEQUENCE [LARGE SCALE GENOMIC DNA]</scope>
    <source>
        <strain evidence="6">DSM 44260</strain>
    </source>
</reference>
<dbReference type="Gene3D" id="3.40.630.190">
    <property type="entry name" value="LCP protein"/>
    <property type="match status" value="1"/>
</dbReference>
<keyword evidence="3" id="KW-0472">Membrane</keyword>
<feature type="compositionally biased region" description="Low complexity" evidence="2">
    <location>
        <begin position="41"/>
        <end position="55"/>
    </location>
</feature>
<feature type="compositionally biased region" description="Pro residues" evidence="2">
    <location>
        <begin position="29"/>
        <end position="40"/>
    </location>
</feature>
<evidence type="ECO:0000256" key="2">
    <source>
        <dbReference type="SAM" id="MobiDB-lite"/>
    </source>
</evidence>
<name>A0A1H9V5S0_9PSEU</name>
<dbReference type="Pfam" id="PF03816">
    <property type="entry name" value="LytR_cpsA_psr"/>
    <property type="match status" value="1"/>
</dbReference>
<dbReference type="InterPro" id="IPR050922">
    <property type="entry name" value="LytR/CpsA/Psr_CW_biosynth"/>
</dbReference>
<proteinExistence type="inferred from homology"/>
<feature type="compositionally biased region" description="Low complexity" evidence="2">
    <location>
        <begin position="62"/>
        <end position="73"/>
    </location>
</feature>
<dbReference type="NCBIfam" id="TIGR00350">
    <property type="entry name" value="lytR_cpsA_psr"/>
    <property type="match status" value="1"/>
</dbReference>